<feature type="transmembrane region" description="Helical" evidence="1">
    <location>
        <begin position="6"/>
        <end position="27"/>
    </location>
</feature>
<name>A0ABP9BU06_9PSEU</name>
<keyword evidence="1" id="KW-0812">Transmembrane</keyword>
<accession>A0ABP9BU06</accession>
<dbReference type="InterPro" id="IPR046740">
    <property type="entry name" value="DUF6790"/>
</dbReference>
<feature type="transmembrane region" description="Helical" evidence="1">
    <location>
        <begin position="149"/>
        <end position="168"/>
    </location>
</feature>
<dbReference type="Pfam" id="PF20589">
    <property type="entry name" value="DUF6790"/>
    <property type="match status" value="1"/>
</dbReference>
<evidence type="ECO:0000313" key="2">
    <source>
        <dbReference type="EMBL" id="GAA4800513.1"/>
    </source>
</evidence>
<dbReference type="Proteomes" id="UP001500928">
    <property type="component" value="Unassembled WGS sequence"/>
</dbReference>
<evidence type="ECO:0000313" key="3">
    <source>
        <dbReference type="Proteomes" id="UP001500928"/>
    </source>
</evidence>
<feature type="transmembrane region" description="Helical" evidence="1">
    <location>
        <begin position="48"/>
        <end position="66"/>
    </location>
</feature>
<organism evidence="2 3">
    <name type="scientific">Actinomycetospora chlora</name>
    <dbReference type="NCBI Taxonomy" id="663608"/>
    <lineage>
        <taxon>Bacteria</taxon>
        <taxon>Bacillati</taxon>
        <taxon>Actinomycetota</taxon>
        <taxon>Actinomycetes</taxon>
        <taxon>Pseudonocardiales</taxon>
        <taxon>Pseudonocardiaceae</taxon>
        <taxon>Actinomycetospora</taxon>
    </lineage>
</organism>
<evidence type="ECO:0000256" key="1">
    <source>
        <dbReference type="SAM" id="Phobius"/>
    </source>
</evidence>
<keyword evidence="3" id="KW-1185">Reference proteome</keyword>
<comment type="caution">
    <text evidence="2">The sequence shown here is derived from an EMBL/GenBank/DDBJ whole genome shotgun (WGS) entry which is preliminary data.</text>
</comment>
<feature type="transmembrane region" description="Helical" evidence="1">
    <location>
        <begin position="86"/>
        <end position="105"/>
    </location>
</feature>
<keyword evidence="1" id="KW-1133">Transmembrane helix</keyword>
<protein>
    <submittedName>
        <fullName evidence="2">Uncharacterized protein</fullName>
    </submittedName>
</protein>
<keyword evidence="1" id="KW-0472">Membrane</keyword>
<feature type="transmembrane region" description="Helical" evidence="1">
    <location>
        <begin position="117"/>
        <end position="137"/>
    </location>
</feature>
<dbReference type="EMBL" id="BAABHO010000037">
    <property type="protein sequence ID" value="GAA4800513.1"/>
    <property type="molecule type" value="Genomic_DNA"/>
</dbReference>
<gene>
    <name evidence="2" type="ORF">GCM10023200_41730</name>
</gene>
<sequence>MIAGIITFLLVNFTLTLFVVGLVTAGIRIARSRRSGRSEAPGTVSGALLDHFLLFSIGVSFTWNFVVHSVFGDFSARVIGWVQSPFQLEVAFASLGFALLGFLAFTRRSDLRLKFAAVLGVTPFLWGAAGGHVYQLVAHGNVAAGNAGVVLWTDVLLPVFGLAAVWAHHRALRHAAGRHETVPAPTREPVAS</sequence>
<reference evidence="3" key="1">
    <citation type="journal article" date="2019" name="Int. J. Syst. Evol. Microbiol.">
        <title>The Global Catalogue of Microorganisms (GCM) 10K type strain sequencing project: providing services to taxonomists for standard genome sequencing and annotation.</title>
        <authorList>
            <consortium name="The Broad Institute Genomics Platform"/>
            <consortium name="The Broad Institute Genome Sequencing Center for Infectious Disease"/>
            <person name="Wu L."/>
            <person name="Ma J."/>
        </authorList>
    </citation>
    <scope>NUCLEOTIDE SEQUENCE [LARGE SCALE GENOMIC DNA]</scope>
    <source>
        <strain evidence="3">JCM 17979</strain>
    </source>
</reference>
<proteinExistence type="predicted"/>
<dbReference type="RefSeq" id="WP_345419690.1">
    <property type="nucleotide sequence ID" value="NZ_BAABHO010000037.1"/>
</dbReference>